<dbReference type="EMBL" id="KZ679006">
    <property type="protein sequence ID" value="PSS28273.1"/>
    <property type="molecule type" value="Genomic_DNA"/>
</dbReference>
<dbReference type="STRING" id="857342.A0A2T3BG19"/>
<dbReference type="PANTHER" id="PTHR21310">
    <property type="entry name" value="AMINOGLYCOSIDE PHOSPHOTRANSFERASE-RELATED-RELATED"/>
    <property type="match status" value="1"/>
</dbReference>
<keyword evidence="3" id="KW-1185">Reference proteome</keyword>
<dbReference type="InterPro" id="IPR002575">
    <property type="entry name" value="Aminoglycoside_PTrfase"/>
</dbReference>
<feature type="domain" description="Aminoglycoside phosphotransferase" evidence="1">
    <location>
        <begin position="235"/>
        <end position="363"/>
    </location>
</feature>
<gene>
    <name evidence="2" type="ORF">M430DRAFT_38937</name>
</gene>
<evidence type="ECO:0000313" key="2">
    <source>
        <dbReference type="EMBL" id="PSS28273.1"/>
    </source>
</evidence>
<protein>
    <recommendedName>
        <fullName evidence="1">Aminoglycoside phosphotransferase domain-containing protein</fullName>
    </recommendedName>
</protein>
<dbReference type="SUPFAM" id="SSF56112">
    <property type="entry name" value="Protein kinase-like (PK-like)"/>
    <property type="match status" value="1"/>
</dbReference>
<dbReference type="PANTHER" id="PTHR21310:SF37">
    <property type="entry name" value="AMINOGLYCOSIDE PHOSPHOTRANSFERASE DOMAIN-CONTAINING PROTEIN"/>
    <property type="match status" value="1"/>
</dbReference>
<accession>A0A2T3BG19</accession>
<dbReference type="Gene3D" id="3.90.1200.10">
    <property type="match status" value="1"/>
</dbReference>
<dbReference type="OrthoDB" id="3438025at2759"/>
<dbReference type="RefSeq" id="XP_024725798.1">
    <property type="nucleotide sequence ID" value="XM_024867285.1"/>
</dbReference>
<dbReference type="Pfam" id="PF01636">
    <property type="entry name" value="APH"/>
    <property type="match status" value="1"/>
</dbReference>
<organism evidence="2 3">
    <name type="scientific">Amorphotheca resinae ATCC 22711</name>
    <dbReference type="NCBI Taxonomy" id="857342"/>
    <lineage>
        <taxon>Eukaryota</taxon>
        <taxon>Fungi</taxon>
        <taxon>Dikarya</taxon>
        <taxon>Ascomycota</taxon>
        <taxon>Pezizomycotina</taxon>
        <taxon>Leotiomycetes</taxon>
        <taxon>Helotiales</taxon>
        <taxon>Amorphothecaceae</taxon>
        <taxon>Amorphotheca</taxon>
    </lineage>
</organism>
<dbReference type="GeneID" id="36575366"/>
<proteinExistence type="predicted"/>
<name>A0A2T3BG19_AMORE</name>
<dbReference type="InParanoid" id="A0A2T3BG19"/>
<evidence type="ECO:0000259" key="1">
    <source>
        <dbReference type="Pfam" id="PF01636"/>
    </source>
</evidence>
<dbReference type="InterPro" id="IPR011009">
    <property type="entry name" value="Kinase-like_dom_sf"/>
</dbReference>
<dbReference type="AlphaFoldDB" id="A0A2T3BG19"/>
<reference evidence="2 3" key="1">
    <citation type="journal article" date="2018" name="New Phytol.">
        <title>Comparative genomics and transcriptomics depict ericoid mycorrhizal fungi as versatile saprotrophs and plant mutualists.</title>
        <authorList>
            <person name="Martino E."/>
            <person name="Morin E."/>
            <person name="Grelet G.A."/>
            <person name="Kuo A."/>
            <person name="Kohler A."/>
            <person name="Daghino S."/>
            <person name="Barry K.W."/>
            <person name="Cichocki N."/>
            <person name="Clum A."/>
            <person name="Dockter R.B."/>
            <person name="Hainaut M."/>
            <person name="Kuo R.C."/>
            <person name="LaButti K."/>
            <person name="Lindahl B.D."/>
            <person name="Lindquist E.A."/>
            <person name="Lipzen A."/>
            <person name="Khouja H.R."/>
            <person name="Magnuson J."/>
            <person name="Murat C."/>
            <person name="Ohm R.A."/>
            <person name="Singer S.W."/>
            <person name="Spatafora J.W."/>
            <person name="Wang M."/>
            <person name="Veneault-Fourrey C."/>
            <person name="Henrissat B."/>
            <person name="Grigoriev I.V."/>
            <person name="Martin F.M."/>
            <person name="Perotto S."/>
        </authorList>
    </citation>
    <scope>NUCLEOTIDE SEQUENCE [LARGE SCALE GENOMIC DNA]</scope>
    <source>
        <strain evidence="2 3">ATCC 22711</strain>
    </source>
</reference>
<dbReference type="InterPro" id="IPR051678">
    <property type="entry name" value="AGP_Transferase"/>
</dbReference>
<sequence length="530" mass="61112">MQWDRQLYDDVALERIETSEKAAEEPFHDLNTYHAFKLLIERYRGGHVIKWGHLSKGSFNIVYRMRFQEGGKHAILRIPRPGIVQFPDEKVRNEVAVMRYVAQKTTIPIPHVYYCGMADENPTGLGPFIIMDYVENEEVFSSTLKDPELREKAEQPVLDPDVTEEKLECLYGQMAKYVLQLAKLEFPRIGSLVSNGRDTYVVGGRPLTMNMNALILLANIPPAVLPPKDKTYQTADEWYLALADMHMAHLVFQRNDLTRSPDDCRNKYVARQLFRRLAKEGRLTSFGFADDSWSAQSATWRSSPVSGISTPRITRPTLSPAPDAAGPFRLWCDDLRGGNILLDRELRVAAIIDWEFAYVGPPQFALDPPWKVYDQRLQTWLRVMEDGEQKADRPVDVGEISKNTGDMDLGREEQCQGNQGACGSKNKPIKLSTHMRESWETGRFWLNYAARRSWAFDAIYWRFLDKRFFGDRGVDEDDCRLWRTRVGLLTDAERNAMEPFVEWKMEEGKADTLVDWDPEEAKRRLAEVLF</sequence>
<dbReference type="Gene3D" id="3.30.200.20">
    <property type="entry name" value="Phosphorylase Kinase, domain 1"/>
    <property type="match status" value="1"/>
</dbReference>
<dbReference type="Proteomes" id="UP000241818">
    <property type="component" value="Unassembled WGS sequence"/>
</dbReference>
<evidence type="ECO:0000313" key="3">
    <source>
        <dbReference type="Proteomes" id="UP000241818"/>
    </source>
</evidence>